<proteinExistence type="predicted"/>
<comment type="caution">
    <text evidence="1">The sequence shown here is derived from an EMBL/GenBank/DDBJ whole genome shotgun (WGS) entry which is preliminary data.</text>
</comment>
<gene>
    <name evidence="1" type="ORF">Patl1_21276</name>
</gene>
<reference evidence="2" key="1">
    <citation type="journal article" date="2023" name="G3 (Bethesda)">
        <title>Genome assembly and association tests identify interacting loci associated with vigor, precocity, and sex in interspecific pistachio rootstocks.</title>
        <authorList>
            <person name="Palmer W."/>
            <person name="Jacygrad E."/>
            <person name="Sagayaradj S."/>
            <person name="Cavanaugh K."/>
            <person name="Han R."/>
            <person name="Bertier L."/>
            <person name="Beede B."/>
            <person name="Kafkas S."/>
            <person name="Golino D."/>
            <person name="Preece J."/>
            <person name="Michelmore R."/>
        </authorList>
    </citation>
    <scope>NUCLEOTIDE SEQUENCE [LARGE SCALE GENOMIC DNA]</scope>
</reference>
<accession>A0ACC1BIJ9</accession>
<keyword evidence="2" id="KW-1185">Reference proteome</keyword>
<protein>
    <submittedName>
        <fullName evidence="1">Uncharacterized protein</fullName>
    </submittedName>
</protein>
<organism evidence="1 2">
    <name type="scientific">Pistacia atlantica</name>
    <dbReference type="NCBI Taxonomy" id="434234"/>
    <lineage>
        <taxon>Eukaryota</taxon>
        <taxon>Viridiplantae</taxon>
        <taxon>Streptophyta</taxon>
        <taxon>Embryophyta</taxon>
        <taxon>Tracheophyta</taxon>
        <taxon>Spermatophyta</taxon>
        <taxon>Magnoliopsida</taxon>
        <taxon>eudicotyledons</taxon>
        <taxon>Gunneridae</taxon>
        <taxon>Pentapetalae</taxon>
        <taxon>rosids</taxon>
        <taxon>malvids</taxon>
        <taxon>Sapindales</taxon>
        <taxon>Anacardiaceae</taxon>
        <taxon>Pistacia</taxon>
    </lineage>
</organism>
<evidence type="ECO:0000313" key="1">
    <source>
        <dbReference type="EMBL" id="KAJ0098678.1"/>
    </source>
</evidence>
<sequence length="67" mass="7145">MLSELAILYIGANNFSGSLPPELGNLSNLEQLCMGTLRLSSPLPSELGGLLTLNLHDSRLHGKLVKS</sequence>
<evidence type="ECO:0000313" key="2">
    <source>
        <dbReference type="Proteomes" id="UP001164250"/>
    </source>
</evidence>
<dbReference type="EMBL" id="CM047900">
    <property type="protein sequence ID" value="KAJ0098678.1"/>
    <property type="molecule type" value="Genomic_DNA"/>
</dbReference>
<dbReference type="Proteomes" id="UP001164250">
    <property type="component" value="Chromosome 4"/>
</dbReference>
<name>A0ACC1BIJ9_9ROSI</name>